<gene>
    <name evidence="1" type="ORF">MRATA1EN1_LOCUS16003</name>
</gene>
<keyword evidence="2" id="KW-1185">Reference proteome</keyword>
<dbReference type="Proteomes" id="UP001176941">
    <property type="component" value="Chromosome 26"/>
</dbReference>
<organism evidence="1 2">
    <name type="scientific">Rangifer tarandus platyrhynchus</name>
    <name type="common">Svalbard reindeer</name>
    <dbReference type="NCBI Taxonomy" id="3082113"/>
    <lineage>
        <taxon>Eukaryota</taxon>
        <taxon>Metazoa</taxon>
        <taxon>Chordata</taxon>
        <taxon>Craniata</taxon>
        <taxon>Vertebrata</taxon>
        <taxon>Euteleostomi</taxon>
        <taxon>Mammalia</taxon>
        <taxon>Eutheria</taxon>
        <taxon>Laurasiatheria</taxon>
        <taxon>Artiodactyla</taxon>
        <taxon>Ruminantia</taxon>
        <taxon>Pecora</taxon>
        <taxon>Cervidae</taxon>
        <taxon>Odocoileinae</taxon>
        <taxon>Rangifer</taxon>
    </lineage>
</organism>
<evidence type="ECO:0000313" key="1">
    <source>
        <dbReference type="EMBL" id="CAI9167041.1"/>
    </source>
</evidence>
<evidence type="ECO:0000313" key="2">
    <source>
        <dbReference type="Proteomes" id="UP001176941"/>
    </source>
</evidence>
<protein>
    <submittedName>
        <fullName evidence="1">Uncharacterized protein</fullName>
    </submittedName>
</protein>
<name>A0ABN8Z4H0_RANTA</name>
<proteinExistence type="predicted"/>
<accession>A0ABN8Z4H0</accession>
<sequence>MGTLEPLPRLRAFSGSLLSLLILFFPPASFRLPDLQFLPVNCGACDLSASPMTGRASQCLGDPNLTASVTVQCCGFPQLNWVSTVVSMVKILISLVESIPISLFTLETVFLL</sequence>
<dbReference type="EMBL" id="OX459962">
    <property type="protein sequence ID" value="CAI9167041.1"/>
    <property type="molecule type" value="Genomic_DNA"/>
</dbReference>
<reference evidence="1" key="1">
    <citation type="submission" date="2023-04" db="EMBL/GenBank/DDBJ databases">
        <authorList>
            <consortium name="ELIXIR-Norway"/>
        </authorList>
    </citation>
    <scope>NUCLEOTIDE SEQUENCE [LARGE SCALE GENOMIC DNA]</scope>
</reference>